<feature type="compositionally biased region" description="Basic and acidic residues" evidence="1">
    <location>
        <begin position="74"/>
        <end position="90"/>
    </location>
</feature>
<evidence type="ECO:0000313" key="2">
    <source>
        <dbReference type="EMBL" id="KAA6364986.1"/>
    </source>
</evidence>
<dbReference type="AlphaFoldDB" id="A0A5J4U2K2"/>
<dbReference type="EMBL" id="SNRW01020977">
    <property type="protein sequence ID" value="KAA6364986.1"/>
    <property type="molecule type" value="Genomic_DNA"/>
</dbReference>
<comment type="caution">
    <text evidence="2">The sequence shown here is derived from an EMBL/GenBank/DDBJ whole genome shotgun (WGS) entry which is preliminary data.</text>
</comment>
<feature type="compositionally biased region" description="Basic and acidic residues" evidence="1">
    <location>
        <begin position="21"/>
        <end position="32"/>
    </location>
</feature>
<evidence type="ECO:0000256" key="1">
    <source>
        <dbReference type="SAM" id="MobiDB-lite"/>
    </source>
</evidence>
<feature type="compositionally biased region" description="Polar residues" evidence="1">
    <location>
        <begin position="1"/>
        <end position="15"/>
    </location>
</feature>
<dbReference type="Proteomes" id="UP000324800">
    <property type="component" value="Unassembled WGS sequence"/>
</dbReference>
<reference evidence="2 3" key="1">
    <citation type="submission" date="2019-03" db="EMBL/GenBank/DDBJ databases">
        <title>Single cell metagenomics reveals metabolic interactions within the superorganism composed of flagellate Streblomastix strix and complex community of Bacteroidetes bacteria on its surface.</title>
        <authorList>
            <person name="Treitli S.C."/>
            <person name="Kolisko M."/>
            <person name="Husnik F."/>
            <person name="Keeling P."/>
            <person name="Hampl V."/>
        </authorList>
    </citation>
    <scope>NUCLEOTIDE SEQUENCE [LARGE SCALE GENOMIC DNA]</scope>
    <source>
        <strain evidence="2">ST1C</strain>
    </source>
</reference>
<organism evidence="2 3">
    <name type="scientific">Streblomastix strix</name>
    <dbReference type="NCBI Taxonomy" id="222440"/>
    <lineage>
        <taxon>Eukaryota</taxon>
        <taxon>Metamonada</taxon>
        <taxon>Preaxostyla</taxon>
        <taxon>Oxymonadida</taxon>
        <taxon>Streblomastigidae</taxon>
        <taxon>Streblomastix</taxon>
    </lineage>
</organism>
<evidence type="ECO:0000313" key="3">
    <source>
        <dbReference type="Proteomes" id="UP000324800"/>
    </source>
</evidence>
<feature type="non-terminal residue" evidence="2">
    <location>
        <position position="1"/>
    </location>
</feature>
<sequence length="137" mass="16095">KTTAHNGLAQSNEQVDGTDIEQQKKKEEKKQFEVEEEKILEMKIRQILKKVGVTKDEIEEAIRTSRKKKSSSQIEKELEKLKEKEKEQNLRKQQKHKDKDQFKDDDDNEDIYVDSDAHGVVVDGHCVYIIQRSENQN</sequence>
<name>A0A5J4U2K2_9EUKA</name>
<accession>A0A5J4U2K2</accession>
<feature type="region of interest" description="Disordered" evidence="1">
    <location>
        <begin position="59"/>
        <end position="111"/>
    </location>
</feature>
<feature type="region of interest" description="Disordered" evidence="1">
    <location>
        <begin position="1"/>
        <end position="32"/>
    </location>
</feature>
<gene>
    <name evidence="2" type="ORF">EZS28_039486</name>
</gene>
<protein>
    <submittedName>
        <fullName evidence="2">Uncharacterized protein</fullName>
    </submittedName>
</protein>
<proteinExistence type="predicted"/>